<comment type="caution">
    <text evidence="1">The sequence shown here is derived from an EMBL/GenBank/DDBJ whole genome shotgun (WGS) entry which is preliminary data.</text>
</comment>
<reference evidence="1 2" key="1">
    <citation type="submission" date="2020-09" db="EMBL/GenBank/DDBJ databases">
        <title>De no assembly of potato wild relative species, Solanum commersonii.</title>
        <authorList>
            <person name="Cho K."/>
        </authorList>
    </citation>
    <scope>NUCLEOTIDE SEQUENCE [LARGE SCALE GENOMIC DNA]</scope>
    <source>
        <strain evidence="1">LZ3.2</strain>
        <tissue evidence="1">Leaf</tissue>
    </source>
</reference>
<keyword evidence="2" id="KW-1185">Reference proteome</keyword>
<name>A0A9J6A0P9_SOLCO</name>
<evidence type="ECO:0000313" key="2">
    <source>
        <dbReference type="Proteomes" id="UP000824120"/>
    </source>
</evidence>
<proteinExistence type="predicted"/>
<gene>
    <name evidence="1" type="ORF">H5410_017519</name>
</gene>
<dbReference type="OrthoDB" id="1302293at2759"/>
<dbReference type="EMBL" id="JACXVP010000003">
    <property type="protein sequence ID" value="KAG5617695.1"/>
    <property type="molecule type" value="Genomic_DNA"/>
</dbReference>
<dbReference type="AlphaFoldDB" id="A0A9J6A0P9"/>
<accession>A0A9J6A0P9</accession>
<evidence type="ECO:0000313" key="1">
    <source>
        <dbReference type="EMBL" id="KAG5617695.1"/>
    </source>
</evidence>
<organism evidence="1 2">
    <name type="scientific">Solanum commersonii</name>
    <name type="common">Commerson's wild potato</name>
    <name type="synonym">Commerson's nightshade</name>
    <dbReference type="NCBI Taxonomy" id="4109"/>
    <lineage>
        <taxon>Eukaryota</taxon>
        <taxon>Viridiplantae</taxon>
        <taxon>Streptophyta</taxon>
        <taxon>Embryophyta</taxon>
        <taxon>Tracheophyta</taxon>
        <taxon>Spermatophyta</taxon>
        <taxon>Magnoliopsida</taxon>
        <taxon>eudicotyledons</taxon>
        <taxon>Gunneridae</taxon>
        <taxon>Pentapetalae</taxon>
        <taxon>asterids</taxon>
        <taxon>lamiids</taxon>
        <taxon>Solanales</taxon>
        <taxon>Solanaceae</taxon>
        <taxon>Solanoideae</taxon>
        <taxon>Solaneae</taxon>
        <taxon>Solanum</taxon>
    </lineage>
</organism>
<dbReference type="Proteomes" id="UP000824120">
    <property type="component" value="Chromosome 3"/>
</dbReference>
<protein>
    <submittedName>
        <fullName evidence="1">Uncharacterized protein</fullName>
    </submittedName>
</protein>
<sequence length="140" mass="15818">MRLHQSSWLLNWSSQLLLTEFDSYSVTSLITMSPDRVAEELDRGINNGEIVRGWGRKTDSSQSDHGVPGLSNSSKLISQAELEVKQLLKGCTFTKDQYDHILKGFQYKTDIASLDCNATLVAAHTAIMYPRAHTQTYFKY</sequence>